<evidence type="ECO:0000313" key="1">
    <source>
        <dbReference type="EnsemblPlants" id="AVESA.00010b.r2.4CG1320480.2.CDS"/>
    </source>
</evidence>
<dbReference type="Proteomes" id="UP001732700">
    <property type="component" value="Chromosome 4C"/>
</dbReference>
<reference evidence="1" key="2">
    <citation type="submission" date="2025-09" db="UniProtKB">
        <authorList>
            <consortium name="EnsemblPlants"/>
        </authorList>
    </citation>
    <scope>IDENTIFICATION</scope>
</reference>
<name>A0ACD5X326_AVESA</name>
<keyword evidence="2" id="KW-1185">Reference proteome</keyword>
<sequence length="647" mass="70599">MERQRTGSSSPSHLASPKSLLLLSFVSSSLLFSFLFSLFALRFGRPVQLPFAAPVGANESAIAGMPPARGGVGAGVEVEEEAFIRGGGSGSGGLGVSSVAEGARRGRAGDFPVGSAMEVDEAVPGGVNGVDSEGPEVAEAGIYSLRGLDSAAEAIGGGVDEKLAKDPVQGENMSEDFAVGPESEAWSNPGNASASHGAAASLGKLDRPESAQAVNLSTEASGPAVGTKSEFVHHGHMGEKGDSYVEGAYASQQAGQLKLSNHSAAENNSGQAPVNPNKQDTDMIQDQETDLRKMDLARSNAARCDVYDGRWVFDESYPLYTSNSCPFVDEGFSCQANGRMEQKYTKWRWQPTHCDIPRFDARKVLAMLRGKRLVFVGDSLNRNQWESMMCLLREAVSDPARIREARGRRITKEKGDYNFKFLDYNCSVEYYVTHFLVHEGKSRIGQKRTRTLRIDTIDRSSSRWRGADVLVFNTAHWWSHHKTKAGVNYYQEGDTVHPHLDVSTAFHRALTTWASWIDSYVNPRKTQVFFRSSAPSHFSGGEWNSGGHCRESTMPLNDTRARPMPEINAILEQVAKQMRTPVIILNITNLSGLRIDGHPSVYGKKAGDVRVSNIQDCSHWCLPGVPDTWNELLLYHLVSSHENGVTS</sequence>
<proteinExistence type="predicted"/>
<organism evidence="1 2">
    <name type="scientific">Avena sativa</name>
    <name type="common">Oat</name>
    <dbReference type="NCBI Taxonomy" id="4498"/>
    <lineage>
        <taxon>Eukaryota</taxon>
        <taxon>Viridiplantae</taxon>
        <taxon>Streptophyta</taxon>
        <taxon>Embryophyta</taxon>
        <taxon>Tracheophyta</taxon>
        <taxon>Spermatophyta</taxon>
        <taxon>Magnoliopsida</taxon>
        <taxon>Liliopsida</taxon>
        <taxon>Poales</taxon>
        <taxon>Poaceae</taxon>
        <taxon>BOP clade</taxon>
        <taxon>Pooideae</taxon>
        <taxon>Poodae</taxon>
        <taxon>Poeae</taxon>
        <taxon>Poeae Chloroplast Group 1 (Aveneae type)</taxon>
        <taxon>Aveninae</taxon>
        <taxon>Avena</taxon>
    </lineage>
</organism>
<evidence type="ECO:0000313" key="2">
    <source>
        <dbReference type="Proteomes" id="UP001732700"/>
    </source>
</evidence>
<protein>
    <submittedName>
        <fullName evidence="1">Uncharacterized protein</fullName>
    </submittedName>
</protein>
<dbReference type="EnsemblPlants" id="AVESA.00010b.r2.4CG1320480.2">
    <property type="protein sequence ID" value="AVESA.00010b.r2.4CG1320480.2.CDS"/>
    <property type="gene ID" value="AVESA.00010b.r2.4CG1320480"/>
</dbReference>
<accession>A0ACD5X326</accession>
<reference evidence="1" key="1">
    <citation type="submission" date="2021-05" db="EMBL/GenBank/DDBJ databases">
        <authorList>
            <person name="Scholz U."/>
            <person name="Mascher M."/>
            <person name="Fiebig A."/>
        </authorList>
    </citation>
    <scope>NUCLEOTIDE SEQUENCE [LARGE SCALE GENOMIC DNA]</scope>
</reference>